<dbReference type="EMBL" id="AKWR02000115">
    <property type="protein sequence ID" value="EMJ36816.1"/>
    <property type="molecule type" value="Genomic_DNA"/>
</dbReference>
<protein>
    <submittedName>
        <fullName evidence="1">Uncharacterized protein</fullName>
    </submittedName>
</protein>
<sequence>MDQLSSIFNKHYITLIYYLSNWKSFLEIIQMANDLFNHSFDYASSFLFFFHFYCKPFGRE</sequence>
<evidence type="ECO:0000313" key="1">
    <source>
        <dbReference type="EMBL" id="EMJ36816.1"/>
    </source>
</evidence>
<proteinExistence type="predicted"/>
<dbReference type="Proteomes" id="UP000012164">
    <property type="component" value="Unassembled WGS sequence"/>
</dbReference>
<dbReference type="AlphaFoldDB" id="A0A0F6IFJ1"/>
<organism evidence="1 2">
    <name type="scientific">Leptospira interrogans str. FPW1039</name>
    <dbReference type="NCBI Taxonomy" id="1193040"/>
    <lineage>
        <taxon>Bacteria</taxon>
        <taxon>Pseudomonadati</taxon>
        <taxon>Spirochaetota</taxon>
        <taxon>Spirochaetia</taxon>
        <taxon>Leptospirales</taxon>
        <taxon>Leptospiraceae</taxon>
        <taxon>Leptospira</taxon>
    </lineage>
</organism>
<accession>A0A0F6IFJ1</accession>
<comment type="caution">
    <text evidence="1">The sequence shown here is derived from an EMBL/GenBank/DDBJ whole genome shotgun (WGS) entry which is preliminary data.</text>
</comment>
<reference evidence="1 2" key="1">
    <citation type="submission" date="2013-01" db="EMBL/GenBank/DDBJ databases">
        <authorList>
            <person name="Harkins D.M."/>
            <person name="Durkin A.S."/>
            <person name="Brinkac L.M."/>
            <person name="Haft D.H."/>
            <person name="Selengut J.D."/>
            <person name="Sanka R."/>
            <person name="DePew J."/>
            <person name="Purushe J."/>
            <person name="Peacock S.J."/>
            <person name="Thaipadungpanit J."/>
            <person name="Wuthiekanun V.W."/>
            <person name="Day N.P."/>
            <person name="Vinetz J.M."/>
            <person name="Sutton G.G."/>
            <person name="Nierman W.C."/>
            <person name="Fouts D.E."/>
        </authorList>
    </citation>
    <scope>NUCLEOTIDE SEQUENCE [LARGE SCALE GENOMIC DNA]</scope>
    <source>
        <strain evidence="1 2">FPW1039</strain>
    </source>
</reference>
<gene>
    <name evidence="1" type="ORF">LEP1GSC079_3165</name>
</gene>
<evidence type="ECO:0000313" key="2">
    <source>
        <dbReference type="Proteomes" id="UP000012164"/>
    </source>
</evidence>
<name>A0A0F6IFJ1_LEPIR</name>